<evidence type="ECO:0000313" key="3">
    <source>
        <dbReference type="Proteomes" id="UP000593892"/>
    </source>
</evidence>
<dbReference type="EMBL" id="CP063849">
    <property type="protein sequence ID" value="QOY84905.1"/>
    <property type="molecule type" value="Genomic_DNA"/>
</dbReference>
<dbReference type="Gene3D" id="3.40.50.2020">
    <property type="match status" value="1"/>
</dbReference>
<keyword evidence="2" id="KW-0328">Glycosyltransferase</keyword>
<evidence type="ECO:0000259" key="1">
    <source>
        <dbReference type="Pfam" id="PF00156"/>
    </source>
</evidence>
<organism evidence="2 3">
    <name type="scientific">Paludibaculum fermentans</name>
    <dbReference type="NCBI Taxonomy" id="1473598"/>
    <lineage>
        <taxon>Bacteria</taxon>
        <taxon>Pseudomonadati</taxon>
        <taxon>Acidobacteriota</taxon>
        <taxon>Terriglobia</taxon>
        <taxon>Bryobacterales</taxon>
        <taxon>Bryobacteraceae</taxon>
        <taxon>Paludibaculum</taxon>
    </lineage>
</organism>
<accession>A0A7S7NJS6</accession>
<dbReference type="GO" id="GO:0016757">
    <property type="term" value="F:glycosyltransferase activity"/>
    <property type="evidence" value="ECO:0007669"/>
    <property type="project" value="UniProtKB-KW"/>
</dbReference>
<keyword evidence="3" id="KW-1185">Reference proteome</keyword>
<dbReference type="InterPro" id="IPR029057">
    <property type="entry name" value="PRTase-like"/>
</dbReference>
<name>A0A7S7NJS6_PALFE</name>
<dbReference type="CDD" id="cd06223">
    <property type="entry name" value="PRTases_typeI"/>
    <property type="match status" value="1"/>
</dbReference>
<proteinExistence type="predicted"/>
<dbReference type="AlphaFoldDB" id="A0A7S7NJS6"/>
<dbReference type="Proteomes" id="UP000593892">
    <property type="component" value="Chromosome"/>
</dbReference>
<gene>
    <name evidence="2" type="ORF">IRI77_18785</name>
</gene>
<keyword evidence="2" id="KW-0808">Transferase</keyword>
<dbReference type="SUPFAM" id="SSF53271">
    <property type="entry name" value="PRTase-like"/>
    <property type="match status" value="1"/>
</dbReference>
<protein>
    <submittedName>
        <fullName evidence="2">Phosphoribosyltransferase</fullName>
    </submittedName>
</protein>
<dbReference type="KEGG" id="pfer:IRI77_18785"/>
<dbReference type="Pfam" id="PF00156">
    <property type="entry name" value="Pribosyltran"/>
    <property type="match status" value="1"/>
</dbReference>
<dbReference type="InterPro" id="IPR000836">
    <property type="entry name" value="PRTase_dom"/>
</dbReference>
<reference evidence="2 3" key="1">
    <citation type="submission" date="2020-10" db="EMBL/GenBank/DDBJ databases">
        <title>Complete genome sequence of Paludibaculum fermentans P105T, a facultatively anaerobic acidobacterium capable of dissimilatory Fe(III) reduction.</title>
        <authorList>
            <person name="Dedysh S.N."/>
            <person name="Beletsky A.V."/>
            <person name="Kulichevskaya I.S."/>
            <person name="Mardanov A.V."/>
            <person name="Ravin N.V."/>
        </authorList>
    </citation>
    <scope>NUCLEOTIDE SEQUENCE [LARGE SCALE GENOMIC DNA]</scope>
    <source>
        <strain evidence="2 3">P105</strain>
    </source>
</reference>
<feature type="domain" description="Phosphoribosyltransferase" evidence="1">
    <location>
        <begin position="72"/>
        <end position="164"/>
    </location>
</feature>
<dbReference type="RefSeq" id="WP_194446575.1">
    <property type="nucleotide sequence ID" value="NZ_CP063849.1"/>
</dbReference>
<sequence>MQLIPTEDEVVAVLRETGALRSGHFQYPNGLHSDRYLQVALAMRHYDVSKMLSVALTRKLRAHTDIRAMIGELSVVAPATAGLPVAFGVCEALRAKQVYWAERGEDGGPMRFRPYLEPAPGDKVLLVDDVLRSGRKLTELKALIESKGAKVVGLAVVVYQPNPETPNFGNLPFYYLAKLDAMYYWDSAEAAEKTTISGTVETVWT</sequence>
<evidence type="ECO:0000313" key="2">
    <source>
        <dbReference type="EMBL" id="QOY84905.1"/>
    </source>
</evidence>